<accession>A0A7J7N2N7</accession>
<gene>
    <name evidence="1" type="ORF">GIB67_009177</name>
</gene>
<sequence>MIEGEHRQKLYFGGENLGFVNVMRERVTTSGGEVGRLSIVGGVEIGPLRCWPGGLCLSRSIGDMDVGEFIVPVPYVKQVKVLYS</sequence>
<evidence type="ECO:0000313" key="1">
    <source>
        <dbReference type="EMBL" id="KAF6161290.1"/>
    </source>
</evidence>
<comment type="caution">
    <text evidence="1">The sequence shown here is derived from an EMBL/GenBank/DDBJ whole genome shotgun (WGS) entry which is preliminary data.</text>
</comment>
<reference evidence="1 2" key="1">
    <citation type="journal article" date="2020" name="IScience">
        <title>Genome Sequencing of the Endangered Kingdonia uniflora (Circaeasteraceae, Ranunculales) Reveals Potential Mechanisms of Evolutionary Specialization.</title>
        <authorList>
            <person name="Sun Y."/>
            <person name="Deng T."/>
            <person name="Zhang A."/>
            <person name="Moore M.J."/>
            <person name="Landis J.B."/>
            <person name="Lin N."/>
            <person name="Zhang H."/>
            <person name="Zhang X."/>
            <person name="Huang J."/>
            <person name="Zhang X."/>
            <person name="Sun H."/>
            <person name="Wang H."/>
        </authorList>
    </citation>
    <scope>NUCLEOTIDE SEQUENCE [LARGE SCALE GENOMIC DNA]</scope>
    <source>
        <strain evidence="1">TB1705</strain>
        <tissue evidence="1">Leaf</tissue>
    </source>
</reference>
<organism evidence="1 2">
    <name type="scientific">Kingdonia uniflora</name>
    <dbReference type="NCBI Taxonomy" id="39325"/>
    <lineage>
        <taxon>Eukaryota</taxon>
        <taxon>Viridiplantae</taxon>
        <taxon>Streptophyta</taxon>
        <taxon>Embryophyta</taxon>
        <taxon>Tracheophyta</taxon>
        <taxon>Spermatophyta</taxon>
        <taxon>Magnoliopsida</taxon>
        <taxon>Ranunculales</taxon>
        <taxon>Circaeasteraceae</taxon>
        <taxon>Kingdonia</taxon>
    </lineage>
</organism>
<dbReference type="AlphaFoldDB" id="A0A7J7N2N7"/>
<keyword evidence="2" id="KW-1185">Reference proteome</keyword>
<dbReference type="Proteomes" id="UP000541444">
    <property type="component" value="Unassembled WGS sequence"/>
</dbReference>
<name>A0A7J7N2N7_9MAGN</name>
<evidence type="ECO:0000313" key="2">
    <source>
        <dbReference type="Proteomes" id="UP000541444"/>
    </source>
</evidence>
<dbReference type="OrthoDB" id="10264738at2759"/>
<protein>
    <submittedName>
        <fullName evidence="1">Uncharacterized protein</fullName>
    </submittedName>
</protein>
<dbReference type="EMBL" id="JACGCM010001135">
    <property type="protein sequence ID" value="KAF6161290.1"/>
    <property type="molecule type" value="Genomic_DNA"/>
</dbReference>
<proteinExistence type="predicted"/>